<dbReference type="CDD" id="cd00077">
    <property type="entry name" value="HDc"/>
    <property type="match status" value="1"/>
</dbReference>
<gene>
    <name evidence="2" type="ORF">E4T88_13065</name>
</gene>
<proteinExistence type="predicted"/>
<comment type="caution">
    <text evidence="2">The sequence shown here is derived from an EMBL/GenBank/DDBJ whole genome shotgun (WGS) entry which is preliminary data.</text>
</comment>
<sequence length="201" mass="23053">MENKDILIKTQEYIKETFLKDGTGHDYYHIERVVINSKKILRTEHADSFLVELAAWLHDLGDHKLHDGVDKSEELIGAFLRSLAIEQSIIDRVVEIVSQVSFSKGNKPSSIEAEIVQDADRLDAIGAIGIARCFAYGGSKNRILYSPDEKEKEKENSSIQHFYNKLFKLKDLMNTESAKLIAANRHSFMEEYIAEFYREVQ</sequence>
<dbReference type="OrthoDB" id="9797344at2"/>
<dbReference type="Pfam" id="PF01966">
    <property type="entry name" value="HD"/>
    <property type="match status" value="1"/>
</dbReference>
<protein>
    <submittedName>
        <fullName evidence="2">HD domain-containing protein</fullName>
    </submittedName>
</protein>
<dbReference type="InterPro" id="IPR003607">
    <property type="entry name" value="HD/PDEase_dom"/>
</dbReference>
<dbReference type="InterPro" id="IPR006674">
    <property type="entry name" value="HD_domain"/>
</dbReference>
<dbReference type="SMART" id="SM00471">
    <property type="entry name" value="HDc"/>
    <property type="match status" value="1"/>
</dbReference>
<dbReference type="AlphaFoldDB" id="A0A4Y9IM27"/>
<evidence type="ECO:0000259" key="1">
    <source>
        <dbReference type="PROSITE" id="PS51831"/>
    </source>
</evidence>
<dbReference type="SUPFAM" id="SSF109604">
    <property type="entry name" value="HD-domain/PDEase-like"/>
    <property type="match status" value="1"/>
</dbReference>
<dbReference type="EMBL" id="SPPK01000004">
    <property type="protein sequence ID" value="TFU88794.1"/>
    <property type="molecule type" value="Genomic_DNA"/>
</dbReference>
<organism evidence="2 3">
    <name type="scientific">Dysgonomonas mossii</name>
    <dbReference type="NCBI Taxonomy" id="163665"/>
    <lineage>
        <taxon>Bacteria</taxon>
        <taxon>Pseudomonadati</taxon>
        <taxon>Bacteroidota</taxon>
        <taxon>Bacteroidia</taxon>
        <taxon>Bacteroidales</taxon>
        <taxon>Dysgonomonadaceae</taxon>
        <taxon>Dysgonomonas</taxon>
    </lineage>
</organism>
<feature type="domain" description="HD" evidence="1">
    <location>
        <begin position="26"/>
        <end position="125"/>
    </location>
</feature>
<name>A0A4Y9IM27_9BACT</name>
<accession>A0A4Y9IM27</accession>
<dbReference type="PROSITE" id="PS51831">
    <property type="entry name" value="HD"/>
    <property type="match status" value="1"/>
</dbReference>
<dbReference type="PANTHER" id="PTHR33594:SF1">
    <property type="entry name" value="HD_PDEASE DOMAIN-CONTAINING PROTEIN"/>
    <property type="match status" value="1"/>
</dbReference>
<evidence type="ECO:0000313" key="3">
    <source>
        <dbReference type="Proteomes" id="UP000298285"/>
    </source>
</evidence>
<dbReference type="PANTHER" id="PTHR33594">
    <property type="entry name" value="SUPERFAMILY HYDROLASE, PUTATIVE (AFU_ORTHOLOGUE AFUA_1G03035)-RELATED"/>
    <property type="match status" value="1"/>
</dbReference>
<dbReference type="RefSeq" id="WP_135106121.1">
    <property type="nucleotide sequence ID" value="NZ_JADGKW010000004.1"/>
</dbReference>
<dbReference type="Proteomes" id="UP000298285">
    <property type="component" value="Unassembled WGS sequence"/>
</dbReference>
<reference evidence="2 3" key="1">
    <citation type="submission" date="2019-03" db="EMBL/GenBank/DDBJ databases">
        <title>Diversity of the mouse oral microbiome.</title>
        <authorList>
            <person name="Joseph S."/>
            <person name="Aduse-Opoku J."/>
            <person name="Curtis M."/>
            <person name="Wade W."/>
            <person name="Hashim A."/>
        </authorList>
    </citation>
    <scope>NUCLEOTIDE SEQUENCE [LARGE SCALE GENOMIC DNA]</scope>
    <source>
        <strain evidence="2 3">P11</strain>
    </source>
</reference>
<evidence type="ECO:0000313" key="2">
    <source>
        <dbReference type="EMBL" id="TFU88794.1"/>
    </source>
</evidence>
<dbReference type="Gene3D" id="1.10.3210.50">
    <property type="match status" value="1"/>
</dbReference>